<accession>A0ABR3QG13</accession>
<evidence type="ECO:0000256" key="1">
    <source>
        <dbReference type="SAM" id="MobiDB-lite"/>
    </source>
</evidence>
<evidence type="ECO:0000313" key="2">
    <source>
        <dbReference type="EMBL" id="KAL1413655.1"/>
    </source>
</evidence>
<dbReference type="Proteomes" id="UP001565368">
    <property type="component" value="Unassembled WGS sequence"/>
</dbReference>
<feature type="compositionally biased region" description="Polar residues" evidence="1">
    <location>
        <begin position="7"/>
        <end position="20"/>
    </location>
</feature>
<protein>
    <recommendedName>
        <fullName evidence="4">SMP domain-containing protein</fullName>
    </recommendedName>
</protein>
<feature type="region of interest" description="Disordered" evidence="1">
    <location>
        <begin position="1"/>
        <end position="33"/>
    </location>
</feature>
<sequence>MSDKEQQFTIQPHPATTNNPADLGEGKTPGLVSDAAQAFNTPGVAQLSQGTAAGLEQPKTREQLHEEFKKLNK</sequence>
<comment type="caution">
    <text evidence="2">The sequence shown here is derived from an EMBL/GenBank/DDBJ whole genome shotgun (WGS) entry which is preliminary data.</text>
</comment>
<reference evidence="2 3" key="1">
    <citation type="submission" date="2023-08" db="EMBL/GenBank/DDBJ databases">
        <title>Annotated Genome Sequence of Vanrija albida AlHP1.</title>
        <authorList>
            <person name="Herzog R."/>
        </authorList>
    </citation>
    <scope>NUCLEOTIDE SEQUENCE [LARGE SCALE GENOMIC DNA]</scope>
    <source>
        <strain evidence="2 3">AlHP1</strain>
    </source>
</reference>
<dbReference type="RefSeq" id="XP_069213599.1">
    <property type="nucleotide sequence ID" value="XM_069350055.1"/>
</dbReference>
<feature type="region of interest" description="Disordered" evidence="1">
    <location>
        <begin position="47"/>
        <end position="73"/>
    </location>
</feature>
<gene>
    <name evidence="2" type="ORF">Q8F55_001433</name>
</gene>
<proteinExistence type="predicted"/>
<organism evidence="2 3">
    <name type="scientific">Vanrija albida</name>
    <dbReference type="NCBI Taxonomy" id="181172"/>
    <lineage>
        <taxon>Eukaryota</taxon>
        <taxon>Fungi</taxon>
        <taxon>Dikarya</taxon>
        <taxon>Basidiomycota</taxon>
        <taxon>Agaricomycotina</taxon>
        <taxon>Tremellomycetes</taxon>
        <taxon>Trichosporonales</taxon>
        <taxon>Trichosporonaceae</taxon>
        <taxon>Vanrija</taxon>
    </lineage>
</organism>
<evidence type="ECO:0008006" key="4">
    <source>
        <dbReference type="Google" id="ProtNLM"/>
    </source>
</evidence>
<dbReference type="GeneID" id="95982476"/>
<keyword evidence="3" id="KW-1185">Reference proteome</keyword>
<evidence type="ECO:0000313" key="3">
    <source>
        <dbReference type="Proteomes" id="UP001565368"/>
    </source>
</evidence>
<name>A0ABR3QG13_9TREE</name>
<dbReference type="EMBL" id="JBBXJM010000001">
    <property type="protein sequence ID" value="KAL1413655.1"/>
    <property type="molecule type" value="Genomic_DNA"/>
</dbReference>
<feature type="compositionally biased region" description="Basic and acidic residues" evidence="1">
    <location>
        <begin position="58"/>
        <end position="73"/>
    </location>
</feature>